<dbReference type="EMBL" id="FWDO01000004">
    <property type="protein sequence ID" value="SLM17530.1"/>
    <property type="molecule type" value="Genomic_DNA"/>
</dbReference>
<evidence type="ECO:0000256" key="5">
    <source>
        <dbReference type="ARBA" id="ARBA00048391"/>
    </source>
</evidence>
<keyword evidence="2 8" id="KW-0489">Methyltransferase</keyword>
<evidence type="ECO:0000256" key="3">
    <source>
        <dbReference type="ARBA" id="ARBA00022679"/>
    </source>
</evidence>
<dbReference type="InterPro" id="IPR007848">
    <property type="entry name" value="Small_mtfrase_dom"/>
</dbReference>
<dbReference type="InterPro" id="IPR050320">
    <property type="entry name" value="N5-glutamine_MTase"/>
</dbReference>
<dbReference type="PANTHER" id="PTHR18895:SF74">
    <property type="entry name" value="MTRF1L RELEASE FACTOR GLUTAMINE METHYLTRANSFERASE"/>
    <property type="match status" value="1"/>
</dbReference>
<dbReference type="Pfam" id="PF17827">
    <property type="entry name" value="PrmC_N"/>
    <property type="match status" value="1"/>
</dbReference>
<evidence type="ECO:0000256" key="4">
    <source>
        <dbReference type="ARBA" id="ARBA00022691"/>
    </source>
</evidence>
<evidence type="ECO:0000313" key="8">
    <source>
        <dbReference type="EMBL" id="SLM17530.1"/>
    </source>
</evidence>
<evidence type="ECO:0000259" key="6">
    <source>
        <dbReference type="Pfam" id="PF05175"/>
    </source>
</evidence>
<dbReference type="GO" id="GO:0003676">
    <property type="term" value="F:nucleic acid binding"/>
    <property type="evidence" value="ECO:0007669"/>
    <property type="project" value="InterPro"/>
</dbReference>
<dbReference type="SUPFAM" id="SSF53335">
    <property type="entry name" value="S-adenosyl-L-methionine-dependent methyltransferases"/>
    <property type="match status" value="1"/>
</dbReference>
<dbReference type="InterPro" id="IPR002052">
    <property type="entry name" value="DNA_methylase_N6_adenine_CS"/>
</dbReference>
<dbReference type="PANTHER" id="PTHR18895">
    <property type="entry name" value="HEMK METHYLTRANSFERASE"/>
    <property type="match status" value="1"/>
</dbReference>
<dbReference type="CDD" id="cd02440">
    <property type="entry name" value="AdoMet_MTases"/>
    <property type="match status" value="1"/>
</dbReference>
<dbReference type="GO" id="GO:0032259">
    <property type="term" value="P:methylation"/>
    <property type="evidence" value="ECO:0007669"/>
    <property type="project" value="UniProtKB-KW"/>
</dbReference>
<evidence type="ECO:0000259" key="7">
    <source>
        <dbReference type="Pfam" id="PF17827"/>
    </source>
</evidence>
<dbReference type="InterPro" id="IPR029063">
    <property type="entry name" value="SAM-dependent_MTases_sf"/>
</dbReference>
<dbReference type="Gene3D" id="3.40.50.150">
    <property type="entry name" value="Vaccinia Virus protein VP39"/>
    <property type="match status" value="1"/>
</dbReference>
<accession>A0A3P3XML8</accession>
<organism evidence="8">
    <name type="scientific">uncultured spirochete</name>
    <dbReference type="NCBI Taxonomy" id="156406"/>
    <lineage>
        <taxon>Bacteria</taxon>
        <taxon>Pseudomonadati</taxon>
        <taxon>Spirochaetota</taxon>
        <taxon>Spirochaetia</taxon>
        <taxon>Spirochaetales</taxon>
        <taxon>environmental samples</taxon>
    </lineage>
</organism>
<dbReference type="EC" id="2.1.1.297" evidence="1"/>
<keyword evidence="4" id="KW-0949">S-adenosyl-L-methionine</keyword>
<proteinExistence type="predicted"/>
<sequence>MTYRDMLLEAAHSFSSSETPFLDAVLLLCCSLDLPKEKVLAMLPDRVENVPTSFHEMVERRRRGESVAHIRGFREFFGREFLVNDNVLSPRQDTEVLVDAALESGDALSKAFNTGEGASHLSVLDMCTGTGAVAVSIAAERPQWRVSASDVSPSALDVARENARRLLPSPSISFIESDLFFSIEGRFDLIAANPPYVSRAQAERLVGAGWKDPLLALDGGIDGMKFVRAIIMEGHKFLSQNGVLLLEMDPFQIPEATALFVKEGFCDIRTWKDLAGRTRVAGAHHG</sequence>
<keyword evidence="3 8" id="KW-0808">Transferase</keyword>
<name>A0A3P3XML8_9SPIR</name>
<dbReference type="AlphaFoldDB" id="A0A3P3XML8"/>
<dbReference type="PROSITE" id="PS00092">
    <property type="entry name" value="N6_MTASE"/>
    <property type="match status" value="1"/>
</dbReference>
<dbReference type="NCBIfam" id="TIGR00536">
    <property type="entry name" value="hemK_fam"/>
    <property type="match status" value="1"/>
</dbReference>
<dbReference type="InterPro" id="IPR019874">
    <property type="entry name" value="RF_methyltr_PrmC"/>
</dbReference>
<dbReference type="NCBIfam" id="TIGR03534">
    <property type="entry name" value="RF_mod_PrmC"/>
    <property type="match status" value="1"/>
</dbReference>
<feature type="domain" description="Methyltransferase small" evidence="6">
    <location>
        <begin position="121"/>
        <end position="203"/>
    </location>
</feature>
<evidence type="ECO:0000256" key="2">
    <source>
        <dbReference type="ARBA" id="ARBA00022603"/>
    </source>
</evidence>
<reference evidence="8" key="1">
    <citation type="submission" date="2017-02" db="EMBL/GenBank/DDBJ databases">
        <authorList>
            <person name="Regsiter A."/>
            <person name="William W."/>
        </authorList>
    </citation>
    <scope>NUCLEOTIDE SEQUENCE</scope>
    <source>
        <strain evidence="8">BdmA 4</strain>
    </source>
</reference>
<evidence type="ECO:0000256" key="1">
    <source>
        <dbReference type="ARBA" id="ARBA00012771"/>
    </source>
</evidence>
<dbReference type="InterPro" id="IPR004556">
    <property type="entry name" value="HemK-like"/>
</dbReference>
<dbReference type="GO" id="GO:0102559">
    <property type="term" value="F:peptide chain release factor N(5)-glutamine methyltransferase activity"/>
    <property type="evidence" value="ECO:0007669"/>
    <property type="project" value="UniProtKB-EC"/>
</dbReference>
<dbReference type="Gene3D" id="1.10.8.10">
    <property type="entry name" value="DNA helicase RuvA subunit, C-terminal domain"/>
    <property type="match status" value="1"/>
</dbReference>
<comment type="catalytic activity">
    <reaction evidence="5">
        <text>L-glutaminyl-[peptide chain release factor] + S-adenosyl-L-methionine = N(5)-methyl-L-glutaminyl-[peptide chain release factor] + S-adenosyl-L-homocysteine + H(+)</text>
        <dbReference type="Rhea" id="RHEA:42896"/>
        <dbReference type="Rhea" id="RHEA-COMP:10271"/>
        <dbReference type="Rhea" id="RHEA-COMP:10272"/>
        <dbReference type="ChEBI" id="CHEBI:15378"/>
        <dbReference type="ChEBI" id="CHEBI:30011"/>
        <dbReference type="ChEBI" id="CHEBI:57856"/>
        <dbReference type="ChEBI" id="CHEBI:59789"/>
        <dbReference type="ChEBI" id="CHEBI:61891"/>
        <dbReference type="EC" id="2.1.1.297"/>
    </reaction>
</comment>
<protein>
    <recommendedName>
        <fullName evidence="1">peptide chain release factor N(5)-glutamine methyltransferase</fullName>
        <ecNumber evidence="1">2.1.1.297</ecNumber>
    </recommendedName>
</protein>
<dbReference type="Pfam" id="PF05175">
    <property type="entry name" value="MTS"/>
    <property type="match status" value="1"/>
</dbReference>
<feature type="domain" description="Release factor glutamine methyltransferase N-terminal" evidence="7">
    <location>
        <begin position="6"/>
        <end position="72"/>
    </location>
</feature>
<dbReference type="InterPro" id="IPR040758">
    <property type="entry name" value="PrmC_N"/>
</dbReference>
<gene>
    <name evidence="8" type="ORF">SPIRO4BDMA_40099</name>
</gene>